<dbReference type="GO" id="GO:0045892">
    <property type="term" value="P:negative regulation of DNA-templated transcription"/>
    <property type="evidence" value="ECO:0007669"/>
    <property type="project" value="TreeGrafter"/>
</dbReference>
<evidence type="ECO:0000313" key="10">
    <source>
        <dbReference type="Proteomes" id="UP000676169"/>
    </source>
</evidence>
<feature type="binding site" evidence="8">
    <location>
        <position position="140"/>
    </location>
    <ligand>
        <name>Fe cation</name>
        <dbReference type="ChEBI" id="CHEBI:24875"/>
    </ligand>
</feature>
<dbReference type="InterPro" id="IPR002481">
    <property type="entry name" value="FUR"/>
</dbReference>
<reference evidence="9" key="1">
    <citation type="submission" date="2021-04" db="EMBL/GenBank/DDBJ databases">
        <title>Luteolibacter sp. 32A isolated from the skin of an Anderson's salamander (Ambystoma andersonii).</title>
        <authorList>
            <person name="Spergser J."/>
            <person name="Busse H.-J."/>
        </authorList>
    </citation>
    <scope>NUCLEOTIDE SEQUENCE</scope>
    <source>
        <strain evidence="9">32A</strain>
    </source>
</reference>
<feature type="binding site" evidence="7">
    <location>
        <position position="107"/>
    </location>
    <ligand>
        <name>Zn(2+)</name>
        <dbReference type="ChEBI" id="CHEBI:29105"/>
    </ligand>
</feature>
<dbReference type="GO" id="GO:1900376">
    <property type="term" value="P:regulation of secondary metabolite biosynthetic process"/>
    <property type="evidence" value="ECO:0007669"/>
    <property type="project" value="TreeGrafter"/>
</dbReference>
<evidence type="ECO:0000256" key="8">
    <source>
        <dbReference type="PIRSR" id="PIRSR602481-2"/>
    </source>
</evidence>
<dbReference type="SUPFAM" id="SSF46785">
    <property type="entry name" value="Winged helix' DNA-binding domain"/>
    <property type="match status" value="1"/>
</dbReference>
<protein>
    <submittedName>
        <fullName evidence="9">Transcriptional repressor</fullName>
    </submittedName>
</protein>
<keyword evidence="8" id="KW-0408">Iron</keyword>
<dbReference type="GO" id="GO:0008270">
    <property type="term" value="F:zinc ion binding"/>
    <property type="evidence" value="ECO:0007669"/>
    <property type="project" value="TreeGrafter"/>
</dbReference>
<feature type="binding site" evidence="7">
    <location>
        <position position="151"/>
    </location>
    <ligand>
        <name>Zn(2+)</name>
        <dbReference type="ChEBI" id="CHEBI:29105"/>
    </ligand>
</feature>
<dbReference type="GO" id="GO:0000976">
    <property type="term" value="F:transcription cis-regulatory region binding"/>
    <property type="evidence" value="ECO:0007669"/>
    <property type="project" value="TreeGrafter"/>
</dbReference>
<comment type="cofactor">
    <cofactor evidence="7">
        <name>Zn(2+)</name>
        <dbReference type="ChEBI" id="CHEBI:29105"/>
    </cofactor>
    <text evidence="7">Binds 1 zinc ion per subunit.</text>
</comment>
<dbReference type="InterPro" id="IPR036390">
    <property type="entry name" value="WH_DNA-bd_sf"/>
</dbReference>
<dbReference type="Gene3D" id="3.30.1490.190">
    <property type="match status" value="1"/>
</dbReference>
<dbReference type="Pfam" id="PF01475">
    <property type="entry name" value="FUR"/>
    <property type="match status" value="1"/>
</dbReference>
<feature type="binding site" evidence="8">
    <location>
        <position position="103"/>
    </location>
    <ligand>
        <name>Fe cation</name>
        <dbReference type="ChEBI" id="CHEBI:24875"/>
    </ligand>
</feature>
<feature type="binding site" evidence="8">
    <location>
        <position position="101"/>
    </location>
    <ligand>
        <name>Fe cation</name>
        <dbReference type="ChEBI" id="CHEBI:24875"/>
    </ligand>
</feature>
<keyword evidence="3 7" id="KW-0862">Zinc</keyword>
<sequence>MAHHHHHHSKPATVTVQDFIDRCREAGLRRTKALEELIATLLESGRPMTLAELAASERLASQCDKATVFRLLQRLTEKGFVRRLGLHERAAYFTLLVPGRHQDYLICTECGTIEPVKAPCPVHELEEEIRVKTGYKNLYHELEFFGVCPKCA</sequence>
<comment type="similarity">
    <text evidence="1">Belongs to the Fur family.</text>
</comment>
<evidence type="ECO:0000256" key="3">
    <source>
        <dbReference type="ARBA" id="ARBA00022833"/>
    </source>
</evidence>
<dbReference type="PANTHER" id="PTHR33202">
    <property type="entry name" value="ZINC UPTAKE REGULATION PROTEIN"/>
    <property type="match status" value="1"/>
</dbReference>
<keyword evidence="6" id="KW-0804">Transcription</keyword>
<evidence type="ECO:0000313" key="9">
    <source>
        <dbReference type="EMBL" id="QUE50988.1"/>
    </source>
</evidence>
<dbReference type="PANTHER" id="PTHR33202:SF6">
    <property type="entry name" value="ZINC UPTAKE REGULATION PROTEIN"/>
    <property type="match status" value="1"/>
</dbReference>
<evidence type="ECO:0000256" key="4">
    <source>
        <dbReference type="ARBA" id="ARBA00023015"/>
    </source>
</evidence>
<dbReference type="GO" id="GO:0005829">
    <property type="term" value="C:cytosol"/>
    <property type="evidence" value="ECO:0007669"/>
    <property type="project" value="TreeGrafter"/>
</dbReference>
<dbReference type="RefSeq" id="WP_211631127.1">
    <property type="nucleotide sequence ID" value="NZ_CP073100.1"/>
</dbReference>
<evidence type="ECO:0000256" key="6">
    <source>
        <dbReference type="ARBA" id="ARBA00023163"/>
    </source>
</evidence>
<dbReference type="Gene3D" id="1.10.10.10">
    <property type="entry name" value="Winged helix-like DNA-binding domain superfamily/Winged helix DNA-binding domain"/>
    <property type="match status" value="1"/>
</dbReference>
<dbReference type="Proteomes" id="UP000676169">
    <property type="component" value="Chromosome"/>
</dbReference>
<evidence type="ECO:0000256" key="5">
    <source>
        <dbReference type="ARBA" id="ARBA00023125"/>
    </source>
</evidence>
<dbReference type="EMBL" id="CP073100">
    <property type="protein sequence ID" value="QUE50988.1"/>
    <property type="molecule type" value="Genomic_DNA"/>
</dbReference>
<keyword evidence="5" id="KW-0238">DNA-binding</keyword>
<dbReference type="GO" id="GO:0003700">
    <property type="term" value="F:DNA-binding transcription factor activity"/>
    <property type="evidence" value="ECO:0007669"/>
    <property type="project" value="InterPro"/>
</dbReference>
<proteinExistence type="inferred from homology"/>
<dbReference type="KEGG" id="lamb:KBB96_19290"/>
<accession>A0A975G8M5</accession>
<keyword evidence="4" id="KW-0805">Transcription regulation</keyword>
<evidence type="ECO:0000256" key="7">
    <source>
        <dbReference type="PIRSR" id="PIRSR602481-1"/>
    </source>
</evidence>
<evidence type="ECO:0000256" key="2">
    <source>
        <dbReference type="ARBA" id="ARBA00022491"/>
    </source>
</evidence>
<evidence type="ECO:0000256" key="1">
    <source>
        <dbReference type="ARBA" id="ARBA00007957"/>
    </source>
</evidence>
<name>A0A975G8M5_9BACT</name>
<dbReference type="InterPro" id="IPR036388">
    <property type="entry name" value="WH-like_DNA-bd_sf"/>
</dbReference>
<keyword evidence="7" id="KW-0479">Metal-binding</keyword>
<dbReference type="CDD" id="cd07153">
    <property type="entry name" value="Fur_like"/>
    <property type="match status" value="1"/>
</dbReference>
<comment type="cofactor">
    <cofactor evidence="8">
        <name>Mn(2+)</name>
        <dbReference type="ChEBI" id="CHEBI:29035"/>
    </cofactor>
    <cofactor evidence="8">
        <name>Fe(2+)</name>
        <dbReference type="ChEBI" id="CHEBI:29033"/>
    </cofactor>
    <text evidence="8">Binds 1 Mn(2+) or Fe(2+) ion per subunit.</text>
</comment>
<keyword evidence="2" id="KW-0678">Repressor</keyword>
<feature type="binding site" evidence="7">
    <location>
        <position position="148"/>
    </location>
    <ligand>
        <name>Zn(2+)</name>
        <dbReference type="ChEBI" id="CHEBI:29105"/>
    </ligand>
</feature>
<keyword evidence="10" id="KW-1185">Reference proteome</keyword>
<organism evidence="9 10">
    <name type="scientific">Luteolibacter ambystomatis</name>
    <dbReference type="NCBI Taxonomy" id="2824561"/>
    <lineage>
        <taxon>Bacteria</taxon>
        <taxon>Pseudomonadati</taxon>
        <taxon>Verrucomicrobiota</taxon>
        <taxon>Verrucomicrobiia</taxon>
        <taxon>Verrucomicrobiales</taxon>
        <taxon>Verrucomicrobiaceae</taxon>
        <taxon>Luteolibacter</taxon>
    </lineage>
</organism>
<dbReference type="AlphaFoldDB" id="A0A975G8M5"/>
<gene>
    <name evidence="9" type="ORF">KBB96_19290</name>
</gene>
<dbReference type="InterPro" id="IPR043135">
    <property type="entry name" value="Fur_C"/>
</dbReference>
<feature type="binding site" evidence="7">
    <location>
        <position position="110"/>
    </location>
    <ligand>
        <name>Zn(2+)</name>
        <dbReference type="ChEBI" id="CHEBI:29105"/>
    </ligand>
</feature>